<dbReference type="Proteomes" id="UP000307440">
    <property type="component" value="Unassembled WGS sequence"/>
</dbReference>
<reference evidence="2 3" key="1">
    <citation type="journal article" date="2019" name="Nat. Ecol. Evol.">
        <title>Megaphylogeny resolves global patterns of mushroom evolution.</title>
        <authorList>
            <person name="Varga T."/>
            <person name="Krizsan K."/>
            <person name="Foldi C."/>
            <person name="Dima B."/>
            <person name="Sanchez-Garcia M."/>
            <person name="Sanchez-Ramirez S."/>
            <person name="Szollosi G.J."/>
            <person name="Szarkandi J.G."/>
            <person name="Papp V."/>
            <person name="Albert L."/>
            <person name="Andreopoulos W."/>
            <person name="Angelini C."/>
            <person name="Antonin V."/>
            <person name="Barry K.W."/>
            <person name="Bougher N.L."/>
            <person name="Buchanan P."/>
            <person name="Buyck B."/>
            <person name="Bense V."/>
            <person name="Catcheside P."/>
            <person name="Chovatia M."/>
            <person name="Cooper J."/>
            <person name="Damon W."/>
            <person name="Desjardin D."/>
            <person name="Finy P."/>
            <person name="Geml J."/>
            <person name="Haridas S."/>
            <person name="Hughes K."/>
            <person name="Justo A."/>
            <person name="Karasinski D."/>
            <person name="Kautmanova I."/>
            <person name="Kiss B."/>
            <person name="Kocsube S."/>
            <person name="Kotiranta H."/>
            <person name="LaButti K.M."/>
            <person name="Lechner B.E."/>
            <person name="Liimatainen K."/>
            <person name="Lipzen A."/>
            <person name="Lukacs Z."/>
            <person name="Mihaltcheva S."/>
            <person name="Morgado L.N."/>
            <person name="Niskanen T."/>
            <person name="Noordeloos M.E."/>
            <person name="Ohm R.A."/>
            <person name="Ortiz-Santana B."/>
            <person name="Ovrebo C."/>
            <person name="Racz N."/>
            <person name="Riley R."/>
            <person name="Savchenko A."/>
            <person name="Shiryaev A."/>
            <person name="Soop K."/>
            <person name="Spirin V."/>
            <person name="Szebenyi C."/>
            <person name="Tomsovsky M."/>
            <person name="Tulloss R.E."/>
            <person name="Uehling J."/>
            <person name="Grigoriev I.V."/>
            <person name="Vagvolgyi C."/>
            <person name="Papp T."/>
            <person name="Martin F.M."/>
            <person name="Miettinen O."/>
            <person name="Hibbett D.S."/>
            <person name="Nagy L.G."/>
        </authorList>
    </citation>
    <scope>NUCLEOTIDE SEQUENCE [LARGE SCALE GENOMIC DNA]</scope>
    <source>
        <strain evidence="2 3">CBS 121175</strain>
    </source>
</reference>
<name>A0A5C3LES3_COPMA</name>
<organism evidence="2 3">
    <name type="scientific">Coprinopsis marcescibilis</name>
    <name type="common">Agaric fungus</name>
    <name type="synonym">Psathyrella marcescibilis</name>
    <dbReference type="NCBI Taxonomy" id="230819"/>
    <lineage>
        <taxon>Eukaryota</taxon>
        <taxon>Fungi</taxon>
        <taxon>Dikarya</taxon>
        <taxon>Basidiomycota</taxon>
        <taxon>Agaricomycotina</taxon>
        <taxon>Agaricomycetes</taxon>
        <taxon>Agaricomycetidae</taxon>
        <taxon>Agaricales</taxon>
        <taxon>Agaricineae</taxon>
        <taxon>Psathyrellaceae</taxon>
        <taxon>Coprinopsis</taxon>
    </lineage>
</organism>
<evidence type="ECO:0000256" key="1">
    <source>
        <dbReference type="SAM" id="MobiDB-lite"/>
    </source>
</evidence>
<accession>A0A5C3LES3</accession>
<feature type="compositionally biased region" description="Basic and acidic residues" evidence="1">
    <location>
        <begin position="24"/>
        <end position="43"/>
    </location>
</feature>
<sequence length="351" mass="40035">MKSDKVAVVDRKQDPDAPPAFSEYKAETKKEGSDRDDIYSHDPHINSDGEALYRFLLDQQTQHPPVLRILIKGSRYETTTGTSYQNSTEFIFHVDVPLSAELANERVHYSLADSEPAYRGDSAKEIEVKGEKKPIGFNDFRNYNSQRDARAKKGVAPWCVDVDEKDLPVLQQGKESEYVEKLQALHARPWKSSRSLREWADDYCSKTSSRREFAFQQDFYGWDLEKLENIMCTAIKEKFGYTGDVTLEFWTVHSKIFARPPGTVSKVLSKIWHGGLSVWKIAGVAYPLTKWVPVEKSSSDSTPSSQFVKTSTGFQKRIGMTEEGWFKKWESTIAEAVNKKLDTCEFISCPI</sequence>
<dbReference type="OrthoDB" id="203796at2759"/>
<protein>
    <submittedName>
        <fullName evidence="2">Uncharacterized protein</fullName>
    </submittedName>
</protein>
<dbReference type="PANTHER" id="PTHR37848:SF1">
    <property type="entry name" value="SUN DOMAIN-CONTAINING PROTEIN"/>
    <property type="match status" value="1"/>
</dbReference>
<dbReference type="PANTHER" id="PTHR37848">
    <property type="entry name" value="EXPRESSED PROTEIN"/>
    <property type="match status" value="1"/>
</dbReference>
<feature type="compositionally biased region" description="Basic and acidic residues" evidence="1">
    <location>
        <begin position="1"/>
        <end position="15"/>
    </location>
</feature>
<gene>
    <name evidence="2" type="ORF">FA15DRAFT_698887</name>
</gene>
<proteinExistence type="predicted"/>
<evidence type="ECO:0000313" key="2">
    <source>
        <dbReference type="EMBL" id="TFK30416.1"/>
    </source>
</evidence>
<evidence type="ECO:0000313" key="3">
    <source>
        <dbReference type="Proteomes" id="UP000307440"/>
    </source>
</evidence>
<keyword evidence="3" id="KW-1185">Reference proteome</keyword>
<dbReference type="AlphaFoldDB" id="A0A5C3LES3"/>
<feature type="region of interest" description="Disordered" evidence="1">
    <location>
        <begin position="1"/>
        <end position="43"/>
    </location>
</feature>
<dbReference type="EMBL" id="ML210146">
    <property type="protein sequence ID" value="TFK30416.1"/>
    <property type="molecule type" value="Genomic_DNA"/>
</dbReference>